<reference evidence="4" key="1">
    <citation type="submission" date="2018-05" db="EMBL/GenBank/DDBJ databases">
        <authorList>
            <person name="Deangelis K."/>
            <person name="Huntemann M."/>
            <person name="Clum A."/>
            <person name="Pillay M."/>
            <person name="Palaniappan K."/>
            <person name="Varghese N."/>
            <person name="Mikhailova N."/>
            <person name="Stamatis D."/>
            <person name="Reddy T."/>
            <person name="Daum C."/>
            <person name="Shapiro N."/>
            <person name="Ivanova N."/>
            <person name="Kyrpides N."/>
            <person name="Woyke T."/>
        </authorList>
    </citation>
    <scope>NUCLEOTIDE SEQUENCE [LARGE SCALE GENOMIC DNA]</scope>
    <source>
        <strain evidence="4">GAS496</strain>
    </source>
</reference>
<dbReference type="PROSITE" id="PS51257">
    <property type="entry name" value="PROKAR_LIPOPROTEIN"/>
    <property type="match status" value="1"/>
</dbReference>
<reference evidence="3 4" key="2">
    <citation type="submission" date="2018-06" db="EMBL/GenBank/DDBJ databases">
        <title>Sequencing of bacterial isolates from soil warming experiment in Harvard Forest, Massachusetts, USA.</title>
        <authorList>
            <person name="Deangelis K.PhD."/>
        </authorList>
    </citation>
    <scope>NUCLEOTIDE SEQUENCE [LARGE SCALE GENOMIC DNA]</scope>
    <source>
        <strain evidence="3 4">GAS496</strain>
    </source>
</reference>
<dbReference type="Gene3D" id="1.20.1260.10">
    <property type="match status" value="1"/>
</dbReference>
<dbReference type="PANTHER" id="PTHR36933">
    <property type="entry name" value="SLL0788 PROTEIN"/>
    <property type="match status" value="1"/>
</dbReference>
<name>A0A318HB19_9MYCO</name>
<dbReference type="EMBL" id="QJJU01000019">
    <property type="protein sequence ID" value="PXX05162.1"/>
    <property type="molecule type" value="Genomic_DNA"/>
</dbReference>
<dbReference type="OrthoDB" id="26872at2"/>
<evidence type="ECO:0000313" key="3">
    <source>
        <dbReference type="EMBL" id="PXX05162.1"/>
    </source>
</evidence>
<dbReference type="InterPro" id="IPR012347">
    <property type="entry name" value="Ferritin-like"/>
</dbReference>
<keyword evidence="4" id="KW-1185">Reference proteome</keyword>
<gene>
    <name evidence="3" type="ORF">C8E89_11967</name>
</gene>
<dbReference type="AlphaFoldDB" id="A0A318HB19"/>
<accession>A0A318HB19</accession>
<protein>
    <submittedName>
        <fullName evidence="3">Uncharacterized protein (DUF305 family)</fullName>
    </submittedName>
</protein>
<dbReference type="Proteomes" id="UP000247781">
    <property type="component" value="Unassembled WGS sequence"/>
</dbReference>
<dbReference type="Pfam" id="PF03713">
    <property type="entry name" value="DUF305"/>
    <property type="match status" value="1"/>
</dbReference>
<feature type="chain" id="PRO_5038544533" evidence="1">
    <location>
        <begin position="29"/>
        <end position="201"/>
    </location>
</feature>
<evidence type="ECO:0000256" key="1">
    <source>
        <dbReference type="SAM" id="SignalP"/>
    </source>
</evidence>
<feature type="domain" description="DUF305" evidence="2">
    <location>
        <begin position="54"/>
        <end position="198"/>
    </location>
</feature>
<keyword evidence="1" id="KW-0732">Signal</keyword>
<evidence type="ECO:0000313" key="4">
    <source>
        <dbReference type="Proteomes" id="UP000247781"/>
    </source>
</evidence>
<dbReference type="PANTHER" id="PTHR36933:SF1">
    <property type="entry name" value="SLL0788 PROTEIN"/>
    <property type="match status" value="1"/>
</dbReference>
<evidence type="ECO:0000259" key="2">
    <source>
        <dbReference type="Pfam" id="PF03713"/>
    </source>
</evidence>
<dbReference type="RefSeq" id="WP_110318623.1">
    <property type="nucleotide sequence ID" value="NZ_QJJU01000019.1"/>
</dbReference>
<feature type="signal peptide" evidence="1">
    <location>
        <begin position="1"/>
        <end position="28"/>
    </location>
</feature>
<dbReference type="InterPro" id="IPR005183">
    <property type="entry name" value="DUF305_CopM-like"/>
</dbReference>
<sequence length="201" mass="21035">MTSVTHRVAAALAAVAAALLLSSCSTPASDGHTGHEHADEPAITGQPAGYNADDVAFATNMIPHHKQAVDLSAMVPERSTNAGLVALAQQISAAQQPEINVMKVFLVQWNENPDSNSGHSGHGNAMQGMVDAATMTKLESLTGAEFDKLWLESMISHHQGAIEMAKAEIANGDNVDAKNLAKNIVTTQEAEVGQMKQMVGG</sequence>
<comment type="caution">
    <text evidence="3">The sequence shown here is derived from an EMBL/GenBank/DDBJ whole genome shotgun (WGS) entry which is preliminary data.</text>
</comment>
<organism evidence="3 4">
    <name type="scientific">Mycolicibacterium moriokaense</name>
    <dbReference type="NCBI Taxonomy" id="39691"/>
    <lineage>
        <taxon>Bacteria</taxon>
        <taxon>Bacillati</taxon>
        <taxon>Actinomycetota</taxon>
        <taxon>Actinomycetes</taxon>
        <taxon>Mycobacteriales</taxon>
        <taxon>Mycobacteriaceae</taxon>
        <taxon>Mycolicibacterium</taxon>
    </lineage>
</organism>
<proteinExistence type="predicted"/>